<sequence>MFEAIALLPKSNQPLVLLTRHSIREAADNNGFASYQLPLTPIGRNLAYEWGKWLSANTSLQIAACLSSPIPRCVDTASEMLKGAQAAIQDSIDESQQLETSLLNIDQHNLLVEPGSFVLDIAQAGPRFKQYGALKFINCFLSNQLPGMKIPVQGAQDILRLLFDHLPTQDNHLLLAVSHDTILAALFAVMAGHTSIEHKDWPNMMEGAFLWFEGESFEYSIVNWIWRGQHYRFKVQNF</sequence>
<keyword evidence="2" id="KW-1185">Reference proteome</keyword>
<dbReference type="RefSeq" id="WP_076878861.1">
    <property type="nucleotide sequence ID" value="NZ_MLCN01000030.1"/>
</dbReference>
<dbReference type="Pfam" id="PF00300">
    <property type="entry name" value="His_Phos_1"/>
    <property type="match status" value="1"/>
</dbReference>
<dbReference type="AlphaFoldDB" id="A0A1S8CS06"/>
<dbReference type="CDD" id="cd07040">
    <property type="entry name" value="HP"/>
    <property type="match status" value="1"/>
</dbReference>
<evidence type="ECO:0000313" key="2">
    <source>
        <dbReference type="Proteomes" id="UP000192132"/>
    </source>
</evidence>
<comment type="caution">
    <text evidence="1">The sequence shown here is derived from an EMBL/GenBank/DDBJ whole genome shotgun (WGS) entry which is preliminary data.</text>
</comment>
<dbReference type="Proteomes" id="UP000192132">
    <property type="component" value="Unassembled WGS sequence"/>
</dbReference>
<proteinExistence type="predicted"/>
<dbReference type="STRING" id="1907941.BKE30_11935"/>
<organism evidence="1 2">
    <name type="scientific">Alkanindiges hydrocarboniclasticus</name>
    <dbReference type="NCBI Taxonomy" id="1907941"/>
    <lineage>
        <taxon>Bacteria</taxon>
        <taxon>Pseudomonadati</taxon>
        <taxon>Pseudomonadota</taxon>
        <taxon>Gammaproteobacteria</taxon>
        <taxon>Moraxellales</taxon>
        <taxon>Moraxellaceae</taxon>
        <taxon>Alkanindiges</taxon>
    </lineage>
</organism>
<gene>
    <name evidence="1" type="ORF">BKE30_11935</name>
</gene>
<name>A0A1S8CS06_9GAMM</name>
<dbReference type="InterPro" id="IPR029033">
    <property type="entry name" value="His_PPase_superfam"/>
</dbReference>
<dbReference type="SUPFAM" id="SSF53254">
    <property type="entry name" value="Phosphoglycerate mutase-like"/>
    <property type="match status" value="1"/>
</dbReference>
<accession>A0A1S8CS06</accession>
<dbReference type="OrthoDB" id="1428641at2"/>
<reference evidence="1 2" key="1">
    <citation type="submission" date="2016-10" db="EMBL/GenBank/DDBJ databases">
        <title>Draft Genome sequence of Alkanindiges sp. strain H1.</title>
        <authorList>
            <person name="Subhash Y."/>
            <person name="Lee S."/>
        </authorList>
    </citation>
    <scope>NUCLEOTIDE SEQUENCE [LARGE SCALE GENOMIC DNA]</scope>
    <source>
        <strain evidence="1 2">H1</strain>
    </source>
</reference>
<dbReference type="EMBL" id="MLCN01000030">
    <property type="protein sequence ID" value="ONG38678.1"/>
    <property type="molecule type" value="Genomic_DNA"/>
</dbReference>
<evidence type="ECO:0000313" key="1">
    <source>
        <dbReference type="EMBL" id="ONG38678.1"/>
    </source>
</evidence>
<protein>
    <submittedName>
        <fullName evidence="1">Histidine phosphatase family protein</fullName>
    </submittedName>
</protein>
<dbReference type="InterPro" id="IPR013078">
    <property type="entry name" value="His_Pase_superF_clade-1"/>
</dbReference>
<dbReference type="Gene3D" id="3.40.50.1240">
    <property type="entry name" value="Phosphoglycerate mutase-like"/>
    <property type="match status" value="1"/>
</dbReference>